<protein>
    <submittedName>
        <fullName evidence="2">Uncharacterized protein</fullName>
    </submittedName>
</protein>
<feature type="chain" id="PRO_5002206201" evidence="1">
    <location>
        <begin position="25"/>
        <end position="88"/>
    </location>
</feature>
<dbReference type="EMBL" id="KN838726">
    <property type="protein sequence ID" value="KIJ96303.1"/>
    <property type="molecule type" value="Genomic_DNA"/>
</dbReference>
<keyword evidence="3" id="KW-1185">Reference proteome</keyword>
<dbReference type="Proteomes" id="UP000054477">
    <property type="component" value="Unassembled WGS sequence"/>
</dbReference>
<evidence type="ECO:0000313" key="3">
    <source>
        <dbReference type="Proteomes" id="UP000054477"/>
    </source>
</evidence>
<feature type="signal peptide" evidence="1">
    <location>
        <begin position="1"/>
        <end position="24"/>
    </location>
</feature>
<sequence>MRYKIFLSAVFCFVFCVFLNENQTKQHNFNTFRKPGEGATVRISTTIVSWENSPKKESGYPEREIDTQRLQKITDRLQKTNVHYKVCL</sequence>
<name>A0A0C9X4S0_9AGAR</name>
<reference evidence="2 3" key="1">
    <citation type="submission" date="2014-04" db="EMBL/GenBank/DDBJ databases">
        <authorList>
            <consortium name="DOE Joint Genome Institute"/>
            <person name="Kuo A."/>
            <person name="Kohler A."/>
            <person name="Nagy L.G."/>
            <person name="Floudas D."/>
            <person name="Copeland A."/>
            <person name="Barry K.W."/>
            <person name="Cichocki N."/>
            <person name="Veneault-Fourrey C."/>
            <person name="LaButti K."/>
            <person name="Lindquist E.A."/>
            <person name="Lipzen A."/>
            <person name="Lundell T."/>
            <person name="Morin E."/>
            <person name="Murat C."/>
            <person name="Sun H."/>
            <person name="Tunlid A."/>
            <person name="Henrissat B."/>
            <person name="Grigoriev I.V."/>
            <person name="Hibbett D.S."/>
            <person name="Martin F."/>
            <person name="Nordberg H.P."/>
            <person name="Cantor M.N."/>
            <person name="Hua S.X."/>
        </authorList>
    </citation>
    <scope>NUCLEOTIDE SEQUENCE [LARGE SCALE GENOMIC DNA]</scope>
    <source>
        <strain evidence="2 3">LaAM-08-1</strain>
    </source>
</reference>
<dbReference type="HOGENOM" id="CLU_190125_0_0_1"/>
<keyword evidence="1" id="KW-0732">Signal</keyword>
<evidence type="ECO:0000313" key="2">
    <source>
        <dbReference type="EMBL" id="KIJ96303.1"/>
    </source>
</evidence>
<evidence type="ECO:0000256" key="1">
    <source>
        <dbReference type="SAM" id="SignalP"/>
    </source>
</evidence>
<accession>A0A0C9X4S0</accession>
<reference evidence="3" key="2">
    <citation type="submission" date="2015-01" db="EMBL/GenBank/DDBJ databases">
        <title>Evolutionary Origins and Diversification of the Mycorrhizal Mutualists.</title>
        <authorList>
            <consortium name="DOE Joint Genome Institute"/>
            <consortium name="Mycorrhizal Genomics Consortium"/>
            <person name="Kohler A."/>
            <person name="Kuo A."/>
            <person name="Nagy L.G."/>
            <person name="Floudas D."/>
            <person name="Copeland A."/>
            <person name="Barry K.W."/>
            <person name="Cichocki N."/>
            <person name="Veneault-Fourrey C."/>
            <person name="LaButti K."/>
            <person name="Lindquist E.A."/>
            <person name="Lipzen A."/>
            <person name="Lundell T."/>
            <person name="Morin E."/>
            <person name="Murat C."/>
            <person name="Riley R."/>
            <person name="Ohm R."/>
            <person name="Sun H."/>
            <person name="Tunlid A."/>
            <person name="Henrissat B."/>
            <person name="Grigoriev I.V."/>
            <person name="Hibbett D.S."/>
            <person name="Martin F."/>
        </authorList>
    </citation>
    <scope>NUCLEOTIDE SEQUENCE [LARGE SCALE GENOMIC DNA]</scope>
    <source>
        <strain evidence="3">LaAM-08-1</strain>
    </source>
</reference>
<proteinExistence type="predicted"/>
<organism evidence="2 3">
    <name type="scientific">Laccaria amethystina LaAM-08-1</name>
    <dbReference type="NCBI Taxonomy" id="1095629"/>
    <lineage>
        <taxon>Eukaryota</taxon>
        <taxon>Fungi</taxon>
        <taxon>Dikarya</taxon>
        <taxon>Basidiomycota</taxon>
        <taxon>Agaricomycotina</taxon>
        <taxon>Agaricomycetes</taxon>
        <taxon>Agaricomycetidae</taxon>
        <taxon>Agaricales</taxon>
        <taxon>Agaricineae</taxon>
        <taxon>Hydnangiaceae</taxon>
        <taxon>Laccaria</taxon>
    </lineage>
</organism>
<dbReference type="AlphaFoldDB" id="A0A0C9X4S0"/>
<gene>
    <name evidence="2" type="ORF">K443DRAFT_107477</name>
</gene>